<reference evidence="1 2" key="1">
    <citation type="submission" date="2018-11" db="EMBL/GenBank/DDBJ databases">
        <title>Whole genome sequence of Streptomyces paromomycinus NBRC 15454(T).</title>
        <authorList>
            <person name="Komaki H."/>
            <person name="Tamura T."/>
        </authorList>
    </citation>
    <scope>NUCLEOTIDE SEQUENCE [LARGE SCALE GENOMIC DNA]</scope>
    <source>
        <strain evidence="1 2">NBRC 15454</strain>
    </source>
</reference>
<dbReference type="Proteomes" id="UP000286746">
    <property type="component" value="Unassembled WGS sequence"/>
</dbReference>
<evidence type="ECO:0000313" key="1">
    <source>
        <dbReference type="EMBL" id="GCD44978.1"/>
    </source>
</evidence>
<dbReference type="AlphaFoldDB" id="A0A401W6M2"/>
<accession>A0A401W6M2</accession>
<keyword evidence="2" id="KW-1185">Reference proteome</keyword>
<protein>
    <submittedName>
        <fullName evidence="1">Uncharacterized protein</fullName>
    </submittedName>
</protein>
<proteinExistence type="predicted"/>
<evidence type="ECO:0000313" key="2">
    <source>
        <dbReference type="Proteomes" id="UP000286746"/>
    </source>
</evidence>
<sequence length="105" mass="11029">MASIALLHDAVAEVTPAALPAFSRELSRAADSALQGGDFLPLRRFAAQWAVHVHIQRDPGTAARYRVLEDRAVASGDPDEARSAVAELGRILDAAHAAVAHGEAP</sequence>
<comment type="caution">
    <text evidence="1">The sequence shown here is derived from an EMBL/GenBank/DDBJ whole genome shotgun (WGS) entry which is preliminary data.</text>
</comment>
<organism evidence="1 2">
    <name type="scientific">Streptomyces paromomycinus</name>
    <name type="common">Streptomyces rimosus subsp. paromomycinus</name>
    <dbReference type="NCBI Taxonomy" id="92743"/>
    <lineage>
        <taxon>Bacteria</taxon>
        <taxon>Bacillati</taxon>
        <taxon>Actinomycetota</taxon>
        <taxon>Actinomycetes</taxon>
        <taxon>Kitasatosporales</taxon>
        <taxon>Streptomycetaceae</taxon>
        <taxon>Streptomyces</taxon>
    </lineage>
</organism>
<gene>
    <name evidence="1" type="ORF">GKJPGBOP_04697</name>
</gene>
<dbReference type="EMBL" id="BHZD01000001">
    <property type="protein sequence ID" value="GCD44978.1"/>
    <property type="molecule type" value="Genomic_DNA"/>
</dbReference>
<dbReference type="RefSeq" id="WP_125055675.1">
    <property type="nucleotide sequence ID" value="NZ_BHZD01000001.1"/>
</dbReference>
<name>A0A401W6M2_STREY</name>